<evidence type="ECO:0000259" key="9">
    <source>
        <dbReference type="Pfam" id="PF11412"/>
    </source>
</evidence>
<accession>A0A418NEP0</accession>
<keyword evidence="4 6" id="KW-1133">Transmembrane helix</keyword>
<feature type="transmembrane region" description="Helical" evidence="6">
    <location>
        <begin position="418"/>
        <end position="448"/>
    </location>
</feature>
<evidence type="ECO:0000256" key="6">
    <source>
        <dbReference type="SAM" id="Phobius"/>
    </source>
</evidence>
<comment type="subcellular location">
    <subcellularLocation>
        <location evidence="1">Membrane</location>
        <topology evidence="1">Multi-pass membrane protein</topology>
    </subcellularLocation>
</comment>
<dbReference type="CDD" id="cd02953">
    <property type="entry name" value="DsbDgamma"/>
    <property type="match status" value="1"/>
</dbReference>
<dbReference type="InterPro" id="IPR028250">
    <property type="entry name" value="DsbDN"/>
</dbReference>
<gene>
    <name evidence="10" type="ORF">D2V04_11630</name>
</gene>
<feature type="chain" id="PRO_5019377414" evidence="7">
    <location>
        <begin position="30"/>
        <end position="711"/>
    </location>
</feature>
<feature type="transmembrane region" description="Helical" evidence="6">
    <location>
        <begin position="346"/>
        <end position="365"/>
    </location>
</feature>
<evidence type="ECO:0000256" key="4">
    <source>
        <dbReference type="ARBA" id="ARBA00022989"/>
    </source>
</evidence>
<feature type="signal peptide" evidence="7">
    <location>
        <begin position="1"/>
        <end position="29"/>
    </location>
</feature>
<dbReference type="InterPro" id="IPR003834">
    <property type="entry name" value="Cyt_c_assmbl_TM_dom"/>
</dbReference>
<evidence type="ECO:0000313" key="10">
    <source>
        <dbReference type="EMBL" id="RIV76805.1"/>
    </source>
</evidence>
<comment type="caution">
    <text evidence="10">The sequence shown here is derived from an EMBL/GenBank/DDBJ whole genome shotgun (WGS) entry which is preliminary data.</text>
</comment>
<dbReference type="Pfam" id="PF13899">
    <property type="entry name" value="Thioredoxin_7"/>
    <property type="match status" value="1"/>
</dbReference>
<dbReference type="GO" id="GO:0045454">
    <property type="term" value="P:cell redox homeostasis"/>
    <property type="evidence" value="ECO:0007669"/>
    <property type="project" value="TreeGrafter"/>
</dbReference>
<name>A0A418NEP0_9SPHN</name>
<keyword evidence="7" id="KW-0732">Signal</keyword>
<evidence type="ECO:0000256" key="3">
    <source>
        <dbReference type="ARBA" id="ARBA00022748"/>
    </source>
</evidence>
<proteinExistence type="predicted"/>
<dbReference type="InterPro" id="IPR036249">
    <property type="entry name" value="Thioredoxin-like_sf"/>
</dbReference>
<dbReference type="EMBL" id="QXFK01000018">
    <property type="protein sequence ID" value="RIV76805.1"/>
    <property type="molecule type" value="Genomic_DNA"/>
</dbReference>
<feature type="transmembrane region" description="Helical" evidence="6">
    <location>
        <begin position="521"/>
        <end position="538"/>
    </location>
</feature>
<dbReference type="OrthoDB" id="9811036at2"/>
<dbReference type="GO" id="GO:0017004">
    <property type="term" value="P:cytochrome complex assembly"/>
    <property type="evidence" value="ECO:0007669"/>
    <property type="project" value="UniProtKB-KW"/>
</dbReference>
<keyword evidence="3" id="KW-0201">Cytochrome c-type biogenesis</keyword>
<evidence type="ECO:0000256" key="1">
    <source>
        <dbReference type="ARBA" id="ARBA00004141"/>
    </source>
</evidence>
<evidence type="ECO:0000256" key="5">
    <source>
        <dbReference type="ARBA" id="ARBA00023136"/>
    </source>
</evidence>
<dbReference type="Proteomes" id="UP000285092">
    <property type="component" value="Unassembled WGS sequence"/>
</dbReference>
<dbReference type="Gene3D" id="3.40.30.10">
    <property type="entry name" value="Glutaredoxin"/>
    <property type="match status" value="1"/>
</dbReference>
<keyword evidence="2 6" id="KW-0812">Transmembrane</keyword>
<dbReference type="AlphaFoldDB" id="A0A418NEP0"/>
<dbReference type="SUPFAM" id="SSF52833">
    <property type="entry name" value="Thioredoxin-like"/>
    <property type="match status" value="1"/>
</dbReference>
<dbReference type="InterPro" id="IPR035671">
    <property type="entry name" value="DsbD_gamma"/>
</dbReference>
<keyword evidence="11" id="KW-1185">Reference proteome</keyword>
<feature type="domain" description="Cytochrome C biogenesis protein transmembrane" evidence="8">
    <location>
        <begin position="301"/>
        <end position="507"/>
    </location>
</feature>
<reference evidence="10 11" key="1">
    <citation type="submission" date="2018-08" db="EMBL/GenBank/DDBJ databases">
        <title>Altererythrobacter sp.Ery1 and Ery12, the genome sequencing of novel strains in genus Alterythrobacter.</title>
        <authorList>
            <person name="Cheng H."/>
            <person name="Wu Y.-H."/>
            <person name="Fang C."/>
            <person name="Xu X.-W."/>
        </authorList>
    </citation>
    <scope>NUCLEOTIDE SEQUENCE [LARGE SCALE GENOMIC DNA]</scope>
    <source>
        <strain evidence="10 11">Ery1</strain>
    </source>
</reference>
<dbReference type="GO" id="GO:0016020">
    <property type="term" value="C:membrane"/>
    <property type="evidence" value="ECO:0007669"/>
    <property type="project" value="UniProtKB-SubCell"/>
</dbReference>
<organism evidence="10 11">
    <name type="scientific">Pelagerythrobacter aerophilus</name>
    <dbReference type="NCBI Taxonomy" id="2306995"/>
    <lineage>
        <taxon>Bacteria</taxon>
        <taxon>Pseudomonadati</taxon>
        <taxon>Pseudomonadota</taxon>
        <taxon>Alphaproteobacteria</taxon>
        <taxon>Sphingomonadales</taxon>
        <taxon>Erythrobacteraceae</taxon>
        <taxon>Pelagerythrobacter</taxon>
    </lineage>
</organism>
<evidence type="ECO:0000256" key="2">
    <source>
        <dbReference type="ARBA" id="ARBA00022692"/>
    </source>
</evidence>
<evidence type="ECO:0000256" key="7">
    <source>
        <dbReference type="SAM" id="SignalP"/>
    </source>
</evidence>
<keyword evidence="5 6" id="KW-0472">Membrane</keyword>
<dbReference type="PANTHER" id="PTHR32234">
    <property type="entry name" value="THIOL:DISULFIDE INTERCHANGE PROTEIN DSBD"/>
    <property type="match status" value="1"/>
</dbReference>
<feature type="transmembrane region" description="Helical" evidence="6">
    <location>
        <begin position="547"/>
        <end position="567"/>
    </location>
</feature>
<feature type="transmembrane region" description="Helical" evidence="6">
    <location>
        <begin position="385"/>
        <end position="406"/>
    </location>
</feature>
<sequence length="711" mass="75601">MGGARTWLASIALALLAVFALLVAGRADAQPQVTDDNIAAEIFADGPPEAGGEWLVALRFTPRSDEWHGYWSNPGDAGLGMELAWELPRGWSAGEPLYPVPHRLVLGGLMNHVYEGRYAVLVPIRVPRGANLEELEPISVTADYLACTDKICVPQRAVLELDPTAAEEDPRFIRWRAQIAPMLDSRANFAVEDERLRIGIPLPADMELSDPHVFVEEREFGKGRRLAYADEQTFFRDGDLLVAEVPLDQLNLPSEIVREPTPQRIEGILAFSRDVGVRFTAVPGAVPSAGKPVAAPDTPALWLLVLGALAGGLFLNVMPCVFPILSLKALSLARAGESQANARREGFAYTAGVLVACVGLGALLLALRSAGEAVGWAFQLQEPAVVIGLLVLATAITANLAGLFELPSIALTRGGEPAGAFATGLLAAFVATPCTGPFMAAALGAALILPPLEALLLFAALGLGLALPFLAIGLIPALRRMLPRPGAWMETFRKVMAVPMGLTALALLWLCFRLGGDELGWGAAGLMAIVLAILLVAGRRTGAIRQAAFVAILFVATLGIGFLPNLASEEVEVAQSLLDPVEFSEDALAEARASGRPVFVWFTADWCVSCKVNESVAIEREATRDAFVKARVITLRGDWTRRDPAITQFLADHGAAGVPLYLWYAPGEEGRQLPQVLGPDALVTLAQAVPARPANVLHDTSQSGAAGVRSD</sequence>
<protein>
    <submittedName>
        <fullName evidence="10">Thiol:disulfide interchange protein</fullName>
    </submittedName>
</protein>
<evidence type="ECO:0000313" key="11">
    <source>
        <dbReference type="Proteomes" id="UP000285092"/>
    </source>
</evidence>
<dbReference type="GO" id="GO:0015035">
    <property type="term" value="F:protein-disulfide reductase activity"/>
    <property type="evidence" value="ECO:0007669"/>
    <property type="project" value="TreeGrafter"/>
</dbReference>
<feature type="domain" description="Thiol:disulfide interchange protein DsbD N-terminal" evidence="9">
    <location>
        <begin position="56"/>
        <end position="158"/>
    </location>
</feature>
<dbReference type="Pfam" id="PF02683">
    <property type="entry name" value="DsbD_TM"/>
    <property type="match status" value="1"/>
</dbReference>
<dbReference type="PANTHER" id="PTHR32234:SF3">
    <property type="entry name" value="SUPPRESSION OF COPPER SENSITIVITY PROTEIN"/>
    <property type="match status" value="1"/>
</dbReference>
<feature type="transmembrane region" description="Helical" evidence="6">
    <location>
        <begin position="495"/>
        <end position="515"/>
    </location>
</feature>
<feature type="transmembrane region" description="Helical" evidence="6">
    <location>
        <begin position="454"/>
        <end position="475"/>
    </location>
</feature>
<dbReference type="Pfam" id="PF11412">
    <property type="entry name" value="DsbD_N"/>
    <property type="match status" value="1"/>
</dbReference>
<feature type="transmembrane region" description="Helical" evidence="6">
    <location>
        <begin position="301"/>
        <end position="325"/>
    </location>
</feature>
<evidence type="ECO:0000259" key="8">
    <source>
        <dbReference type="Pfam" id="PF02683"/>
    </source>
</evidence>